<organism evidence="1 2">
    <name type="scientific">Xylanibacter ruminicola</name>
    <name type="common">Prevotella ruminicola</name>
    <dbReference type="NCBI Taxonomy" id="839"/>
    <lineage>
        <taxon>Bacteria</taxon>
        <taxon>Pseudomonadati</taxon>
        <taxon>Bacteroidota</taxon>
        <taxon>Bacteroidia</taxon>
        <taxon>Bacteroidales</taxon>
        <taxon>Prevotellaceae</taxon>
        <taxon>Xylanibacter</taxon>
    </lineage>
</organism>
<name>A0A1M7D2E4_XYLRU</name>
<sequence>MTQLSTGNTFDSKEFKVGHAKKVWRRTEKPMAGGFLVKNVADFVTEKGIRSGMAIVKDTSEGADDKDVKVLKWADITAAIAGDGIDSLGIIGFLLEDIPVASADTVATATVIDKGEIYGYMLGNTPAVATAVANAVKGMTQKNGMNITVVD</sequence>
<evidence type="ECO:0000313" key="1">
    <source>
        <dbReference type="EMBL" id="SHL73630.1"/>
    </source>
</evidence>
<dbReference type="AlphaFoldDB" id="A0A1M7D2E4"/>
<protein>
    <submittedName>
        <fullName evidence="1">Uncharacterized protein</fullName>
    </submittedName>
</protein>
<dbReference type="Proteomes" id="UP000184280">
    <property type="component" value="Unassembled WGS sequence"/>
</dbReference>
<dbReference type="EMBL" id="FRCJ01000001">
    <property type="protein sequence ID" value="SHL73630.1"/>
    <property type="molecule type" value="Genomic_DNA"/>
</dbReference>
<evidence type="ECO:0000313" key="2">
    <source>
        <dbReference type="Proteomes" id="UP000184280"/>
    </source>
</evidence>
<dbReference type="RefSeq" id="WP_073042661.1">
    <property type="nucleotide sequence ID" value="NZ_FRCJ01000001.1"/>
</dbReference>
<reference evidence="1 2" key="1">
    <citation type="submission" date="2016-11" db="EMBL/GenBank/DDBJ databases">
        <authorList>
            <person name="Jaros S."/>
            <person name="Januszkiewicz K."/>
            <person name="Wedrychowicz H."/>
        </authorList>
    </citation>
    <scope>NUCLEOTIDE SEQUENCE [LARGE SCALE GENOMIC DNA]</scope>
    <source>
        <strain evidence="1 2">BPI-34</strain>
    </source>
</reference>
<proteinExistence type="predicted"/>
<accession>A0A1M7D2E4</accession>
<gene>
    <name evidence="1" type="ORF">SAMN04488494_0605</name>
</gene>